<feature type="domain" description="Apple" evidence="2">
    <location>
        <begin position="34"/>
        <end position="113"/>
    </location>
</feature>
<dbReference type="EMBL" id="JYDJ01000051">
    <property type="protein sequence ID" value="KRX46798.1"/>
    <property type="molecule type" value="Genomic_DNA"/>
</dbReference>
<sequence>MIMKIIVFPFFCAFIQLALSEKVLIYLNATDSSCVVERKVFDFSNIFRLQFYLEESCSFQDCIAFCCKEETCKSVLYSNREGTCLLIQNSFDDCHSKQFRLKNQPQLYAVHTCNQSASAIPDVMRTVQEEELLLLPSYDNLSSSSDEETLSASGYSPEASEILNGDVQRNETYSVVQFDVESEESADDSDYETAQCSLAIYQLLEECHINFLVKGEVISGYKVILHYSNVEHMELCAYYCRMNWDDDRCGAVSFLISERNCTLYKYTHDERAKIRLKKNERFIEIIACYDDRSNERLQNASPLRYYFPKTEDVCIVEFYKQRMLSSWQIIAGTTNASSLQECMEKCRDNEVPNGCTAFNFSKKRTCFLFRKESGTSLYATLSESVFGQILFCFPGGVTDILN</sequence>
<name>A0A0V0U664_9BILA</name>
<reference evidence="3 4" key="1">
    <citation type="submission" date="2015-01" db="EMBL/GenBank/DDBJ databases">
        <title>Evolution of Trichinella species and genotypes.</title>
        <authorList>
            <person name="Korhonen P.K."/>
            <person name="Edoardo P."/>
            <person name="Giuseppe L.R."/>
            <person name="Gasser R.B."/>
        </authorList>
    </citation>
    <scope>NUCLEOTIDE SEQUENCE [LARGE SCALE GENOMIC DNA]</scope>
    <source>
        <strain evidence="3">ISS417</strain>
    </source>
</reference>
<comment type="caution">
    <text evidence="3">The sequence shown here is derived from an EMBL/GenBank/DDBJ whole genome shotgun (WGS) entry which is preliminary data.</text>
</comment>
<feature type="domain" description="Apple" evidence="2">
    <location>
        <begin position="314"/>
        <end position="392"/>
    </location>
</feature>
<dbReference type="SMART" id="SM00473">
    <property type="entry name" value="PAN_AP"/>
    <property type="match status" value="2"/>
</dbReference>
<proteinExistence type="predicted"/>
<dbReference type="PROSITE" id="PS50948">
    <property type="entry name" value="PAN"/>
    <property type="match status" value="2"/>
</dbReference>
<dbReference type="Proteomes" id="UP000055048">
    <property type="component" value="Unassembled WGS sequence"/>
</dbReference>
<protein>
    <recommendedName>
        <fullName evidence="2">Apple domain-containing protein</fullName>
    </recommendedName>
</protein>
<dbReference type="InterPro" id="IPR003609">
    <property type="entry name" value="Pan_app"/>
</dbReference>
<dbReference type="Gene3D" id="3.50.4.10">
    <property type="entry name" value="Hepatocyte Growth Factor"/>
    <property type="match status" value="1"/>
</dbReference>
<evidence type="ECO:0000313" key="4">
    <source>
        <dbReference type="Proteomes" id="UP000055048"/>
    </source>
</evidence>
<evidence type="ECO:0000313" key="3">
    <source>
        <dbReference type="EMBL" id="KRX46798.1"/>
    </source>
</evidence>
<dbReference type="AlphaFoldDB" id="A0A0V0U664"/>
<dbReference type="Pfam" id="PF00024">
    <property type="entry name" value="PAN_1"/>
    <property type="match status" value="1"/>
</dbReference>
<evidence type="ECO:0000256" key="1">
    <source>
        <dbReference type="SAM" id="SignalP"/>
    </source>
</evidence>
<dbReference type="OrthoDB" id="10300436at2759"/>
<organism evidence="3 4">
    <name type="scientific">Trichinella murrelli</name>
    <dbReference type="NCBI Taxonomy" id="144512"/>
    <lineage>
        <taxon>Eukaryota</taxon>
        <taxon>Metazoa</taxon>
        <taxon>Ecdysozoa</taxon>
        <taxon>Nematoda</taxon>
        <taxon>Enoplea</taxon>
        <taxon>Dorylaimia</taxon>
        <taxon>Trichinellida</taxon>
        <taxon>Trichinellidae</taxon>
        <taxon>Trichinella</taxon>
    </lineage>
</organism>
<feature type="signal peptide" evidence="1">
    <location>
        <begin position="1"/>
        <end position="20"/>
    </location>
</feature>
<dbReference type="STRING" id="144512.A0A0V0U664"/>
<accession>A0A0V0U664</accession>
<gene>
    <name evidence="3" type="ORF">T05_3062</name>
</gene>
<keyword evidence="1" id="KW-0732">Signal</keyword>
<evidence type="ECO:0000259" key="2">
    <source>
        <dbReference type="PROSITE" id="PS50948"/>
    </source>
</evidence>
<keyword evidence="4" id="KW-1185">Reference proteome</keyword>
<feature type="chain" id="PRO_5006869735" description="Apple domain-containing protein" evidence="1">
    <location>
        <begin position="21"/>
        <end position="402"/>
    </location>
</feature>